<protein>
    <submittedName>
        <fullName evidence="1">Uncharacterized protein</fullName>
    </submittedName>
</protein>
<dbReference type="RefSeq" id="WP_156480409.1">
    <property type="nucleotide sequence ID" value="NZ_LHZT01000127.1"/>
</dbReference>
<comment type="caution">
    <text evidence="1">The sequence shown here is derived from an EMBL/GenBank/DDBJ whole genome shotgun (WGS) entry which is preliminary data.</text>
</comment>
<proteinExistence type="predicted"/>
<accession>A0A149TT36</accession>
<gene>
    <name evidence="1" type="ORF">AD947_12045</name>
</gene>
<reference evidence="1 2" key="1">
    <citation type="submission" date="2015-06" db="EMBL/GenBank/DDBJ databases">
        <title>Improved classification and identification of acetic acid bacteria using matrix-assisted laser desorption/ionization time-of-flight mass spectrometry; Gluconobacter nephelii and Gluconobacter uchimurae are later heterotypic synonyms of Gluconobacter japonicus and Gluconobacter oxydans, respectively.</title>
        <authorList>
            <person name="Li L."/>
            <person name="Cleenwerck I."/>
            <person name="De Vuyst L."/>
            <person name="Vandamme P."/>
        </authorList>
    </citation>
    <scope>NUCLEOTIDE SEQUENCE [LARGE SCALE GENOMIC DNA]</scope>
    <source>
        <strain evidence="1 2">LMG 1663</strain>
    </source>
</reference>
<evidence type="ECO:0000313" key="2">
    <source>
        <dbReference type="Proteomes" id="UP000075411"/>
    </source>
</evidence>
<evidence type="ECO:0000313" key="1">
    <source>
        <dbReference type="EMBL" id="KXV56276.1"/>
    </source>
</evidence>
<name>A0A149TT36_9PROT</name>
<organism evidence="1 2">
    <name type="scientific">Acetobacter tropicalis</name>
    <dbReference type="NCBI Taxonomy" id="104102"/>
    <lineage>
        <taxon>Bacteria</taxon>
        <taxon>Pseudomonadati</taxon>
        <taxon>Pseudomonadota</taxon>
        <taxon>Alphaproteobacteria</taxon>
        <taxon>Acetobacterales</taxon>
        <taxon>Acetobacteraceae</taxon>
        <taxon>Acetobacter</taxon>
    </lineage>
</organism>
<dbReference type="EMBL" id="LHZT01000127">
    <property type="protein sequence ID" value="KXV56276.1"/>
    <property type="molecule type" value="Genomic_DNA"/>
</dbReference>
<dbReference type="Proteomes" id="UP000075411">
    <property type="component" value="Unassembled WGS sequence"/>
</dbReference>
<dbReference type="OrthoDB" id="7239404at2"/>
<dbReference type="AlphaFoldDB" id="A0A149TT36"/>
<sequence>MPGRKQKEQPEQNTTLSRRMMMAGLLSGFYSFARLPTARAAAEPPTPLIVAGVADSQCGQWASLLAPILADELQYASPFPLTTTTGWDGVTGANLFETQQEQALPPAGVIAPGTAILAALAGDSRVHYDYQRWVPTFLSHQPTVVVGKAALHRSVASILKGQPLRVGVSRYTGPELPTLLALDLLGLRPLPLPGFGTAEAALQALRAGTVDVIQLPFDVDFSGRMAALQEEGFLPLFSNALPNSLFLRQGLPLDFTTVFAQERHRAPNALLYQAWAATATATAIKAGLMLPILSLPATVAQWRHACQKAAATHDLRVHAREENQIMLTGTVCASTYATMMPDLSVILALRRWLAFNMPRWRDTAARPLSPAAAQQHAD</sequence>
<dbReference type="PATRIC" id="fig|104102.12.peg.962"/>